<keyword evidence="2" id="KW-1185">Reference proteome</keyword>
<accession>A0A4Y2DZP2</accession>
<proteinExistence type="predicted"/>
<comment type="caution">
    <text evidence="1">The sequence shown here is derived from an EMBL/GenBank/DDBJ whole genome shotgun (WGS) entry which is preliminary data.</text>
</comment>
<evidence type="ECO:0000313" key="2">
    <source>
        <dbReference type="Proteomes" id="UP000499080"/>
    </source>
</evidence>
<gene>
    <name evidence="1" type="ORF">AVEN_251789_1</name>
</gene>
<dbReference type="EMBL" id="BGPR01091071">
    <property type="protein sequence ID" value="GBM21857.1"/>
    <property type="molecule type" value="Genomic_DNA"/>
</dbReference>
<reference evidence="1 2" key="1">
    <citation type="journal article" date="2019" name="Sci. Rep.">
        <title>Orb-weaving spider Araneus ventricosus genome elucidates the spidroin gene catalogue.</title>
        <authorList>
            <person name="Kono N."/>
            <person name="Nakamura H."/>
            <person name="Ohtoshi R."/>
            <person name="Moran D.A.P."/>
            <person name="Shinohara A."/>
            <person name="Yoshida Y."/>
            <person name="Fujiwara M."/>
            <person name="Mori M."/>
            <person name="Tomita M."/>
            <person name="Arakawa K."/>
        </authorList>
    </citation>
    <scope>NUCLEOTIDE SEQUENCE [LARGE SCALE GENOMIC DNA]</scope>
</reference>
<dbReference type="Proteomes" id="UP000499080">
    <property type="component" value="Unassembled WGS sequence"/>
</dbReference>
<evidence type="ECO:0000313" key="1">
    <source>
        <dbReference type="EMBL" id="GBM21857.1"/>
    </source>
</evidence>
<sequence length="158" mass="17943">MCFDRSLARYRVQCSKPLTLASKYKVNLNDSSGFETLCIERYTTYKDERYMTRYIHSPSLKPNLVARVLSRWQACSGTVQDGGNAGKSFCVLEYAKCSSVTSVQRAFLRKSCTWSFVVCTRNLTEGDEAMPFNHKEWECPLEQCRLTSSETSSAAEVV</sequence>
<name>A0A4Y2DZP2_ARAVE</name>
<protein>
    <submittedName>
        <fullName evidence="1">Uncharacterized protein</fullName>
    </submittedName>
</protein>
<organism evidence="1 2">
    <name type="scientific">Araneus ventricosus</name>
    <name type="common">Orbweaver spider</name>
    <name type="synonym">Epeira ventricosa</name>
    <dbReference type="NCBI Taxonomy" id="182803"/>
    <lineage>
        <taxon>Eukaryota</taxon>
        <taxon>Metazoa</taxon>
        <taxon>Ecdysozoa</taxon>
        <taxon>Arthropoda</taxon>
        <taxon>Chelicerata</taxon>
        <taxon>Arachnida</taxon>
        <taxon>Araneae</taxon>
        <taxon>Araneomorphae</taxon>
        <taxon>Entelegynae</taxon>
        <taxon>Araneoidea</taxon>
        <taxon>Araneidae</taxon>
        <taxon>Araneus</taxon>
    </lineage>
</organism>
<dbReference type="AlphaFoldDB" id="A0A4Y2DZP2"/>